<evidence type="ECO:0000256" key="1">
    <source>
        <dbReference type="SAM" id="Phobius"/>
    </source>
</evidence>
<feature type="transmembrane region" description="Helical" evidence="1">
    <location>
        <begin position="80"/>
        <end position="98"/>
    </location>
</feature>
<keyword evidence="1" id="KW-1133">Transmembrane helix</keyword>
<accession>A0A6J7X9U8</accession>
<dbReference type="EMBL" id="LR798324">
    <property type="protein sequence ID" value="CAB5224145.1"/>
    <property type="molecule type" value="Genomic_DNA"/>
</dbReference>
<keyword evidence="1" id="KW-0812">Transmembrane</keyword>
<gene>
    <name evidence="2" type="ORF">UFOVP388_52</name>
</gene>
<organism evidence="2">
    <name type="scientific">uncultured Caudovirales phage</name>
    <dbReference type="NCBI Taxonomy" id="2100421"/>
    <lineage>
        <taxon>Viruses</taxon>
        <taxon>Duplodnaviria</taxon>
        <taxon>Heunggongvirae</taxon>
        <taxon>Uroviricota</taxon>
        <taxon>Caudoviricetes</taxon>
        <taxon>Peduoviridae</taxon>
        <taxon>Maltschvirus</taxon>
        <taxon>Maltschvirus maltsch</taxon>
    </lineage>
</organism>
<keyword evidence="1" id="KW-0472">Membrane</keyword>
<name>A0A6J7X9U8_9CAUD</name>
<sequence>MAEFDPNNENFKRFNDHLAKIRLQLDHVADDNRMIKTALIGDEFNQETGLVHRVKSISDKVENLIEKDHKNSVYINQLKFVVGIILTIMIGFMFNLIFKK</sequence>
<evidence type="ECO:0000313" key="2">
    <source>
        <dbReference type="EMBL" id="CAB5224145.1"/>
    </source>
</evidence>
<protein>
    <submittedName>
        <fullName evidence="2">Uncharacterized protein</fullName>
    </submittedName>
</protein>
<reference evidence="2" key="1">
    <citation type="submission" date="2020-05" db="EMBL/GenBank/DDBJ databases">
        <authorList>
            <person name="Chiriac C."/>
            <person name="Salcher M."/>
            <person name="Ghai R."/>
            <person name="Kavagutti S V."/>
        </authorList>
    </citation>
    <scope>NUCLEOTIDE SEQUENCE</scope>
</reference>
<proteinExistence type="predicted"/>